<reference evidence="8" key="2">
    <citation type="journal article" date="2021" name="PeerJ">
        <title>Extensive microbial diversity within the chicken gut microbiome revealed by metagenomics and culture.</title>
        <authorList>
            <person name="Gilroy R."/>
            <person name="Ravi A."/>
            <person name="Getino M."/>
            <person name="Pursley I."/>
            <person name="Horton D.L."/>
            <person name="Alikhan N.F."/>
            <person name="Baker D."/>
            <person name="Gharbi K."/>
            <person name="Hall N."/>
            <person name="Watson M."/>
            <person name="Adriaenssens E.M."/>
            <person name="Foster-Nyarko E."/>
            <person name="Jarju S."/>
            <person name="Secka A."/>
            <person name="Antonio M."/>
            <person name="Oren A."/>
            <person name="Chaudhuri R.R."/>
            <person name="La Ragione R."/>
            <person name="Hildebrand F."/>
            <person name="Pallen M.J."/>
        </authorList>
    </citation>
    <scope>NUCLEOTIDE SEQUENCE</scope>
    <source>
        <strain evidence="8">1063</strain>
    </source>
</reference>
<dbReference type="GO" id="GO:0016616">
    <property type="term" value="F:oxidoreductase activity, acting on the CH-OH group of donors, NAD or NADP as acceptor"/>
    <property type="evidence" value="ECO:0007669"/>
    <property type="project" value="UniProtKB-ARBA"/>
</dbReference>
<gene>
    <name evidence="8" type="ORF">IAD51_06675</name>
</gene>
<dbReference type="EMBL" id="DVMN01000119">
    <property type="protein sequence ID" value="HIU21890.1"/>
    <property type="molecule type" value="Genomic_DNA"/>
</dbReference>
<dbReference type="PIRSF" id="PIRSF000097">
    <property type="entry name" value="AKR"/>
    <property type="match status" value="1"/>
</dbReference>
<dbReference type="PRINTS" id="PR00069">
    <property type="entry name" value="ALDKETRDTASE"/>
</dbReference>
<evidence type="ECO:0000256" key="4">
    <source>
        <dbReference type="PIRSR" id="PIRSR000097-1"/>
    </source>
</evidence>
<dbReference type="Proteomes" id="UP000824088">
    <property type="component" value="Unassembled WGS sequence"/>
</dbReference>
<dbReference type="PROSITE" id="PS00798">
    <property type="entry name" value="ALDOKETO_REDUCTASE_1"/>
    <property type="match status" value="1"/>
</dbReference>
<sequence>MEYVRLNNGLQMPAEGLGTFLLSPDEAEESVLAALKDGYRLIDTANAYMNERGVGRGIKRSGVKRENIFLVTKLWPTEYEDGMKAIDATLERLGTDYIDLLILHQPVGNYLAAYATMEEAYKAGKIKAMGLSNFPEELVEEVVDKAETAPQIVQVEAHPYFPQTELKKLLAKHGMALMAWYPLGHGDKTLIKQQVFSDLAAKYGKTNAQIILRWHVQSGHVVIPGSKNPEHIRSNFDIFDFALTEDEMARIAKLDKNKRYYNMSLKDAAKAYLSLALDFDAQK</sequence>
<dbReference type="InterPro" id="IPR020471">
    <property type="entry name" value="AKR"/>
</dbReference>
<evidence type="ECO:0000313" key="8">
    <source>
        <dbReference type="EMBL" id="HIU21890.1"/>
    </source>
</evidence>
<feature type="active site" description="Proton donor" evidence="4">
    <location>
        <position position="48"/>
    </location>
</feature>
<evidence type="ECO:0000256" key="3">
    <source>
        <dbReference type="ARBA" id="ARBA00023002"/>
    </source>
</evidence>
<name>A0A9D1L2P5_9FIRM</name>
<dbReference type="PANTHER" id="PTHR43827">
    <property type="entry name" value="2,5-DIKETO-D-GLUCONIC ACID REDUCTASE"/>
    <property type="match status" value="1"/>
</dbReference>
<dbReference type="FunFam" id="3.20.20.100:FF:000002">
    <property type="entry name" value="2,5-diketo-D-gluconic acid reductase A"/>
    <property type="match status" value="1"/>
</dbReference>
<dbReference type="InterPro" id="IPR036812">
    <property type="entry name" value="NAD(P)_OxRdtase_dom_sf"/>
</dbReference>
<accession>A0A9D1L2P5</accession>
<evidence type="ECO:0000256" key="6">
    <source>
        <dbReference type="PIRSR" id="PIRSR000097-3"/>
    </source>
</evidence>
<feature type="binding site" evidence="5">
    <location>
        <position position="104"/>
    </location>
    <ligand>
        <name>substrate</name>
    </ligand>
</feature>
<dbReference type="AlphaFoldDB" id="A0A9D1L2P5"/>
<evidence type="ECO:0000313" key="9">
    <source>
        <dbReference type="Proteomes" id="UP000824088"/>
    </source>
</evidence>
<dbReference type="PROSITE" id="PS00062">
    <property type="entry name" value="ALDOKETO_REDUCTASE_2"/>
    <property type="match status" value="1"/>
</dbReference>
<reference evidence="8" key="1">
    <citation type="submission" date="2020-10" db="EMBL/GenBank/DDBJ databases">
        <authorList>
            <person name="Gilroy R."/>
        </authorList>
    </citation>
    <scope>NUCLEOTIDE SEQUENCE</scope>
    <source>
        <strain evidence="8">1063</strain>
    </source>
</reference>
<keyword evidence="3" id="KW-0560">Oxidoreductase</keyword>
<dbReference type="Pfam" id="PF00248">
    <property type="entry name" value="Aldo_ket_red"/>
    <property type="match status" value="1"/>
</dbReference>
<evidence type="ECO:0000256" key="1">
    <source>
        <dbReference type="ARBA" id="ARBA00007905"/>
    </source>
</evidence>
<dbReference type="SUPFAM" id="SSF51430">
    <property type="entry name" value="NAD(P)-linked oxidoreductase"/>
    <property type="match status" value="1"/>
</dbReference>
<dbReference type="Gene3D" id="3.20.20.100">
    <property type="entry name" value="NADP-dependent oxidoreductase domain"/>
    <property type="match status" value="1"/>
</dbReference>
<feature type="domain" description="NADP-dependent oxidoreductase" evidence="7">
    <location>
        <begin position="22"/>
        <end position="255"/>
    </location>
</feature>
<evidence type="ECO:0000256" key="2">
    <source>
        <dbReference type="ARBA" id="ARBA00022857"/>
    </source>
</evidence>
<dbReference type="InterPro" id="IPR023210">
    <property type="entry name" value="NADP_OxRdtase_dom"/>
</dbReference>
<comment type="similarity">
    <text evidence="1">Belongs to the aldo/keto reductase family.</text>
</comment>
<feature type="site" description="Lowers pKa of active site Tyr" evidence="6">
    <location>
        <position position="73"/>
    </location>
</feature>
<keyword evidence="2" id="KW-0521">NADP</keyword>
<dbReference type="InterPro" id="IPR018170">
    <property type="entry name" value="Aldo/ket_reductase_CS"/>
</dbReference>
<dbReference type="PANTHER" id="PTHR43827:SF3">
    <property type="entry name" value="NADP-DEPENDENT OXIDOREDUCTASE DOMAIN-CONTAINING PROTEIN"/>
    <property type="match status" value="1"/>
</dbReference>
<proteinExistence type="inferred from homology"/>
<protein>
    <submittedName>
        <fullName evidence="8">Aldo/keto reductase</fullName>
    </submittedName>
</protein>
<organism evidence="8 9">
    <name type="scientific">Candidatus Limadaptatus stercorigallinarum</name>
    <dbReference type="NCBI Taxonomy" id="2840845"/>
    <lineage>
        <taxon>Bacteria</taxon>
        <taxon>Bacillati</taxon>
        <taxon>Bacillota</taxon>
        <taxon>Clostridia</taxon>
        <taxon>Eubacteriales</taxon>
        <taxon>Candidatus Limadaptatus</taxon>
    </lineage>
</organism>
<evidence type="ECO:0000259" key="7">
    <source>
        <dbReference type="Pfam" id="PF00248"/>
    </source>
</evidence>
<comment type="caution">
    <text evidence="8">The sequence shown here is derived from an EMBL/GenBank/DDBJ whole genome shotgun (WGS) entry which is preliminary data.</text>
</comment>
<evidence type="ECO:0000256" key="5">
    <source>
        <dbReference type="PIRSR" id="PIRSR000097-2"/>
    </source>
</evidence>